<keyword evidence="2" id="KW-1185">Reference proteome</keyword>
<evidence type="ECO:0000313" key="2">
    <source>
        <dbReference type="Proteomes" id="UP000199302"/>
    </source>
</evidence>
<protein>
    <submittedName>
        <fullName evidence="1">Uncharacterized protein</fullName>
    </submittedName>
</protein>
<dbReference type="EMBL" id="FOYI01000006">
    <property type="protein sequence ID" value="SFR10825.1"/>
    <property type="molecule type" value="Genomic_DNA"/>
</dbReference>
<dbReference type="AlphaFoldDB" id="A0A1I6DZG7"/>
<dbReference type="STRING" id="871652.SAMN04515673_106124"/>
<gene>
    <name evidence="1" type="ORF">SAMN04515673_106124</name>
</gene>
<name>A0A1I6DZG7_9RHOB</name>
<reference evidence="1 2" key="1">
    <citation type="submission" date="2016-10" db="EMBL/GenBank/DDBJ databases">
        <authorList>
            <person name="de Groot N.N."/>
        </authorList>
    </citation>
    <scope>NUCLEOTIDE SEQUENCE [LARGE SCALE GENOMIC DNA]</scope>
    <source>
        <strain evidence="2">KMM 9023,NRIC 0796,JCM 17311,KCTC 23692</strain>
    </source>
</reference>
<evidence type="ECO:0000313" key="1">
    <source>
        <dbReference type="EMBL" id="SFR10825.1"/>
    </source>
</evidence>
<proteinExistence type="predicted"/>
<accession>A0A1I6DZG7</accession>
<sequence length="102" mass="11534">MVQLDHVAHHGLFDHRIHISICLQRAGEIRIRLAFDDSHVTGQAHALAFRQAKLDQIAFFKFRGFIDRRTLVCEVCEISMVFAPDDSLAVSPVAPDNNTDHL</sequence>
<dbReference type="Proteomes" id="UP000199302">
    <property type="component" value="Unassembled WGS sequence"/>
</dbReference>
<organism evidence="1 2">
    <name type="scientific">Poseidonocella sedimentorum</name>
    <dbReference type="NCBI Taxonomy" id="871652"/>
    <lineage>
        <taxon>Bacteria</taxon>
        <taxon>Pseudomonadati</taxon>
        <taxon>Pseudomonadota</taxon>
        <taxon>Alphaproteobacteria</taxon>
        <taxon>Rhodobacterales</taxon>
        <taxon>Roseobacteraceae</taxon>
        <taxon>Poseidonocella</taxon>
    </lineage>
</organism>